<evidence type="ECO:0000313" key="2">
    <source>
        <dbReference type="EMBL" id="KAK3935990.1"/>
    </source>
</evidence>
<dbReference type="EMBL" id="MU853898">
    <property type="protein sequence ID" value="KAK3935990.1"/>
    <property type="molecule type" value="Genomic_DNA"/>
</dbReference>
<protein>
    <recommendedName>
        <fullName evidence="1">Heterokaryon incompatibility domain-containing protein</fullName>
    </recommendedName>
</protein>
<comment type="caution">
    <text evidence="2">The sequence shown here is derived from an EMBL/GenBank/DDBJ whole genome shotgun (WGS) entry which is preliminary data.</text>
</comment>
<feature type="domain" description="Heterokaryon incompatibility" evidence="1">
    <location>
        <begin position="93"/>
        <end position="234"/>
    </location>
</feature>
<reference evidence="3" key="1">
    <citation type="journal article" date="2023" name="Mol. Phylogenet. Evol.">
        <title>Genome-scale phylogeny and comparative genomics of the fungal order Sordariales.</title>
        <authorList>
            <person name="Hensen N."/>
            <person name="Bonometti L."/>
            <person name="Westerberg I."/>
            <person name="Brannstrom I.O."/>
            <person name="Guillou S."/>
            <person name="Cros-Aarteil S."/>
            <person name="Calhoun S."/>
            <person name="Haridas S."/>
            <person name="Kuo A."/>
            <person name="Mondo S."/>
            <person name="Pangilinan J."/>
            <person name="Riley R."/>
            <person name="LaButti K."/>
            <person name="Andreopoulos B."/>
            <person name="Lipzen A."/>
            <person name="Chen C."/>
            <person name="Yan M."/>
            <person name="Daum C."/>
            <person name="Ng V."/>
            <person name="Clum A."/>
            <person name="Steindorff A."/>
            <person name="Ohm R.A."/>
            <person name="Martin F."/>
            <person name="Silar P."/>
            <person name="Natvig D.O."/>
            <person name="Lalanne C."/>
            <person name="Gautier V."/>
            <person name="Ament-Velasquez S.L."/>
            <person name="Kruys A."/>
            <person name="Hutchinson M.I."/>
            <person name="Powell A.J."/>
            <person name="Barry K."/>
            <person name="Miller A.N."/>
            <person name="Grigoriev I.V."/>
            <person name="Debuchy R."/>
            <person name="Gladieux P."/>
            <person name="Hiltunen Thoren M."/>
            <person name="Johannesson H."/>
        </authorList>
    </citation>
    <scope>NUCLEOTIDE SEQUENCE [LARGE SCALE GENOMIC DNA]</scope>
    <source>
        <strain evidence="3">CBS 340.73</strain>
    </source>
</reference>
<gene>
    <name evidence="2" type="ORF">QBC46DRAFT_297042</name>
</gene>
<evidence type="ECO:0000313" key="3">
    <source>
        <dbReference type="Proteomes" id="UP001303473"/>
    </source>
</evidence>
<dbReference type="InterPro" id="IPR052895">
    <property type="entry name" value="HetReg/Transcr_Mod"/>
</dbReference>
<dbReference type="PANTHER" id="PTHR24148:SF64">
    <property type="entry name" value="HETEROKARYON INCOMPATIBILITY DOMAIN-CONTAINING PROTEIN"/>
    <property type="match status" value="1"/>
</dbReference>
<keyword evidence="3" id="KW-1185">Reference proteome</keyword>
<dbReference type="InterPro" id="IPR010730">
    <property type="entry name" value="HET"/>
</dbReference>
<dbReference type="PANTHER" id="PTHR24148">
    <property type="entry name" value="ANKYRIN REPEAT DOMAIN-CONTAINING PROTEIN 39 HOMOLOG-RELATED"/>
    <property type="match status" value="1"/>
</dbReference>
<dbReference type="AlphaFoldDB" id="A0AAN6S0I4"/>
<organism evidence="2 3">
    <name type="scientific">Diplogelasinospora grovesii</name>
    <dbReference type="NCBI Taxonomy" id="303347"/>
    <lineage>
        <taxon>Eukaryota</taxon>
        <taxon>Fungi</taxon>
        <taxon>Dikarya</taxon>
        <taxon>Ascomycota</taxon>
        <taxon>Pezizomycotina</taxon>
        <taxon>Sordariomycetes</taxon>
        <taxon>Sordariomycetidae</taxon>
        <taxon>Sordariales</taxon>
        <taxon>Diplogelasinosporaceae</taxon>
        <taxon>Diplogelasinospora</taxon>
    </lineage>
</organism>
<dbReference type="Proteomes" id="UP001303473">
    <property type="component" value="Unassembled WGS sequence"/>
</dbReference>
<accession>A0AAN6S0I4</accession>
<sequence>MDVVVDTSKSLAEIRAACKVPIASALLDIVKYKRPRPVELQLRSLECLSLAEEVGSGAPPPRRLRTEAGAIHRGNEPLLKRKVVDIPNGQVNYVAVSWTWTRPEDEDHSVGGYLVESRQGGSPVVSKVRDAVLRRVLAWSAHVKCPNIWIDQECIDQENSDAQEKAIQSMDLVYSRSKHPVALLSARLDTQERLTLLKALFQLQGDGLNADAILNLLSLITSDPWWNRAWTFQEDYKASIKMAILIHHNPSLEQHKLDLKLGSLPGELCLNSADFRHETTRFCLAYQNRFGENEVCKRIIKVSGKYKVLLAEPGPLGLGISRSMSPTIFDDIGSRGIAKESDRLAIAANCCGYQTRLDTESLRTTGRSLSLSMLALYLLNGEIIKNDNGGEQIHGALSDNVFKFLKKQSFDNFRPPDEQELTFIKSCRFPRVELTLQGMKATGHLWKPAPQPIYAESVSDDWPPSSRSGRTQAYRQTLENLAMDLQEGAYFEAAYHTLACRIQTYLDSWGSQNRRRFYQDLRAEELIEAIQWEEPLLLACPVDPQTGTNHSPYEAIFILSEDCPRDRSSMYFFTAEKEEDAVTGDLTRHVSLVVQCADITQRTPRLIIKGWASGLCFPEPRSEMEVLFPWPSFMTA</sequence>
<proteinExistence type="predicted"/>
<name>A0AAN6S0I4_9PEZI</name>
<evidence type="ECO:0000259" key="1">
    <source>
        <dbReference type="Pfam" id="PF06985"/>
    </source>
</evidence>
<dbReference type="Pfam" id="PF06985">
    <property type="entry name" value="HET"/>
    <property type="match status" value="1"/>
</dbReference>